<dbReference type="GO" id="GO:0005737">
    <property type="term" value="C:cytoplasm"/>
    <property type="evidence" value="ECO:0007669"/>
    <property type="project" value="TreeGrafter"/>
</dbReference>
<dbReference type="InterPro" id="IPR036956">
    <property type="entry name" value="Impact_N_sf"/>
</dbReference>
<dbReference type="InterPro" id="IPR001498">
    <property type="entry name" value="Impact_N"/>
</dbReference>
<dbReference type="SUPFAM" id="SSF54211">
    <property type="entry name" value="Ribosomal protein S5 domain 2-like"/>
    <property type="match status" value="1"/>
</dbReference>
<comment type="similarity">
    <text evidence="1">Belongs to the IMPACT family.</text>
</comment>
<dbReference type="Proteomes" id="UP000562464">
    <property type="component" value="Unassembled WGS sequence"/>
</dbReference>
<feature type="domain" description="Impact N-terminal" evidence="2">
    <location>
        <begin position="16"/>
        <end position="121"/>
    </location>
</feature>
<dbReference type="PROSITE" id="PS00910">
    <property type="entry name" value="UPF0029"/>
    <property type="match status" value="1"/>
</dbReference>
<dbReference type="RefSeq" id="WP_183538643.1">
    <property type="nucleotide sequence ID" value="NZ_JACHHV010000003.1"/>
</dbReference>
<accession>A0A841C7S5</accession>
<proteinExistence type="inferred from homology"/>
<dbReference type="InterPro" id="IPR020569">
    <property type="entry name" value="UPF0029_Impact_CS"/>
</dbReference>
<dbReference type="EMBL" id="JACHHV010000003">
    <property type="protein sequence ID" value="MBB5887449.1"/>
    <property type="molecule type" value="Genomic_DNA"/>
</dbReference>
<evidence type="ECO:0000313" key="4">
    <source>
        <dbReference type="Proteomes" id="UP000562464"/>
    </source>
</evidence>
<comment type="caution">
    <text evidence="3">The sequence shown here is derived from an EMBL/GenBank/DDBJ whole genome shotgun (WGS) entry which is preliminary data.</text>
</comment>
<dbReference type="NCBIfam" id="TIGR00257">
    <property type="entry name" value="IMPACT_YIGZ"/>
    <property type="match status" value="1"/>
</dbReference>
<protein>
    <submittedName>
        <fullName evidence="3">Putative YigZ family protein</fullName>
    </submittedName>
</protein>
<dbReference type="InterPro" id="IPR020568">
    <property type="entry name" value="Ribosomal_Su5_D2-typ_SF"/>
</dbReference>
<keyword evidence="4" id="KW-1185">Reference proteome</keyword>
<dbReference type="AlphaFoldDB" id="A0A841C7S5"/>
<dbReference type="InterPro" id="IPR023582">
    <property type="entry name" value="Impact"/>
</dbReference>
<sequence length="205" mass="22848">MTITISQDFSHSIDIKNSRFICQMKRVQNEEEAVDFLRSVKKEHYKANHNCSAFILGEHQEVQRASDDGEPSGTAGVPILEVLKKREITDICVVVTRYFGGIKLGAGGLIRAYAGSVSQALDSVGLVKIVDELEIILTLDYSLFDSLTSWLTVPIYEQTFFENIKVKVFINEATVPIFFKELLDKFNGKITAENGIRRLAAVSVG</sequence>
<evidence type="ECO:0000256" key="1">
    <source>
        <dbReference type="ARBA" id="ARBA00007665"/>
    </source>
</evidence>
<evidence type="ECO:0000313" key="3">
    <source>
        <dbReference type="EMBL" id="MBB5887449.1"/>
    </source>
</evidence>
<dbReference type="Gene3D" id="3.30.230.30">
    <property type="entry name" value="Impact, N-terminal domain"/>
    <property type="match status" value="1"/>
</dbReference>
<dbReference type="PANTHER" id="PTHR16301:SF20">
    <property type="entry name" value="IMPACT FAMILY MEMBER YIGZ"/>
    <property type="match status" value="1"/>
</dbReference>
<evidence type="ECO:0000259" key="2">
    <source>
        <dbReference type="Pfam" id="PF01205"/>
    </source>
</evidence>
<name>A0A841C7S5_9LACT</name>
<gene>
    <name evidence="3" type="ORF">HNQ37_000319</name>
</gene>
<dbReference type="PANTHER" id="PTHR16301">
    <property type="entry name" value="IMPACT-RELATED"/>
    <property type="match status" value="1"/>
</dbReference>
<organism evidence="3 4">
    <name type="scientific">Lactovum miscens</name>
    <dbReference type="NCBI Taxonomy" id="190387"/>
    <lineage>
        <taxon>Bacteria</taxon>
        <taxon>Bacillati</taxon>
        <taxon>Bacillota</taxon>
        <taxon>Bacilli</taxon>
        <taxon>Lactobacillales</taxon>
        <taxon>Streptococcaceae</taxon>
        <taxon>Lactovum</taxon>
    </lineage>
</organism>
<dbReference type="InterPro" id="IPR015796">
    <property type="entry name" value="Impact_YigZ-like"/>
</dbReference>
<reference evidence="3 4" key="1">
    <citation type="submission" date="2020-08" db="EMBL/GenBank/DDBJ databases">
        <title>Genomic Encyclopedia of Type Strains, Phase IV (KMG-IV): sequencing the most valuable type-strain genomes for metagenomic binning, comparative biology and taxonomic classification.</title>
        <authorList>
            <person name="Goeker M."/>
        </authorList>
    </citation>
    <scope>NUCLEOTIDE SEQUENCE [LARGE SCALE GENOMIC DNA]</scope>
    <source>
        <strain evidence="3 4">DSM 14925</strain>
    </source>
</reference>
<dbReference type="Pfam" id="PF01205">
    <property type="entry name" value="Impact_N"/>
    <property type="match status" value="1"/>
</dbReference>
<dbReference type="GO" id="GO:0006446">
    <property type="term" value="P:regulation of translational initiation"/>
    <property type="evidence" value="ECO:0007669"/>
    <property type="project" value="TreeGrafter"/>
</dbReference>